<name>A0A0E9RA56_ANGAN</name>
<dbReference type="EMBL" id="GBXM01082603">
    <property type="protein sequence ID" value="JAH25974.1"/>
    <property type="molecule type" value="Transcribed_RNA"/>
</dbReference>
<sequence length="43" mass="5043">MRIYVCMFMKMTSDHITDTLLHIYSHKLVVGTASICKHLPHRN</sequence>
<organism evidence="1">
    <name type="scientific">Anguilla anguilla</name>
    <name type="common">European freshwater eel</name>
    <name type="synonym">Muraena anguilla</name>
    <dbReference type="NCBI Taxonomy" id="7936"/>
    <lineage>
        <taxon>Eukaryota</taxon>
        <taxon>Metazoa</taxon>
        <taxon>Chordata</taxon>
        <taxon>Craniata</taxon>
        <taxon>Vertebrata</taxon>
        <taxon>Euteleostomi</taxon>
        <taxon>Actinopterygii</taxon>
        <taxon>Neopterygii</taxon>
        <taxon>Teleostei</taxon>
        <taxon>Anguilliformes</taxon>
        <taxon>Anguillidae</taxon>
        <taxon>Anguilla</taxon>
    </lineage>
</organism>
<reference evidence="1" key="1">
    <citation type="submission" date="2014-11" db="EMBL/GenBank/DDBJ databases">
        <authorList>
            <person name="Amaro Gonzalez C."/>
        </authorList>
    </citation>
    <scope>NUCLEOTIDE SEQUENCE</scope>
</reference>
<accession>A0A0E9RA56</accession>
<protein>
    <submittedName>
        <fullName evidence="1">Uncharacterized protein</fullName>
    </submittedName>
</protein>
<evidence type="ECO:0000313" key="1">
    <source>
        <dbReference type="EMBL" id="JAH25974.1"/>
    </source>
</evidence>
<proteinExistence type="predicted"/>
<reference evidence="1" key="2">
    <citation type="journal article" date="2015" name="Fish Shellfish Immunol.">
        <title>Early steps in the European eel (Anguilla anguilla)-Vibrio vulnificus interaction in the gills: Role of the RtxA13 toxin.</title>
        <authorList>
            <person name="Callol A."/>
            <person name="Pajuelo D."/>
            <person name="Ebbesson L."/>
            <person name="Teles M."/>
            <person name="MacKenzie S."/>
            <person name="Amaro C."/>
        </authorList>
    </citation>
    <scope>NUCLEOTIDE SEQUENCE</scope>
</reference>
<dbReference type="AlphaFoldDB" id="A0A0E9RA56"/>